<protein>
    <recommendedName>
        <fullName evidence="5">GRIP domain-containing protein</fullName>
    </recommendedName>
</protein>
<feature type="coiled-coil region" evidence="1">
    <location>
        <begin position="188"/>
        <end position="261"/>
    </location>
</feature>
<feature type="coiled-coil region" evidence="1">
    <location>
        <begin position="125"/>
        <end position="152"/>
    </location>
</feature>
<evidence type="ECO:0000256" key="1">
    <source>
        <dbReference type="SAM" id="Coils"/>
    </source>
</evidence>
<evidence type="ECO:0000256" key="2">
    <source>
        <dbReference type="SAM" id="MobiDB-lite"/>
    </source>
</evidence>
<dbReference type="EMBL" id="KV440972">
    <property type="protein sequence ID" value="OAD79552.1"/>
    <property type="molecule type" value="Genomic_DNA"/>
</dbReference>
<feature type="coiled-coil region" evidence="1">
    <location>
        <begin position="3"/>
        <end position="65"/>
    </location>
</feature>
<organism evidence="3 4">
    <name type="scientific">Phycomyces blakesleeanus (strain ATCC 8743b / DSM 1359 / FGSC 10004 / NBRC 33097 / NRRL 1555)</name>
    <dbReference type="NCBI Taxonomy" id="763407"/>
    <lineage>
        <taxon>Eukaryota</taxon>
        <taxon>Fungi</taxon>
        <taxon>Fungi incertae sedis</taxon>
        <taxon>Mucoromycota</taxon>
        <taxon>Mucoromycotina</taxon>
        <taxon>Mucoromycetes</taxon>
        <taxon>Mucorales</taxon>
        <taxon>Phycomycetaceae</taxon>
        <taxon>Phycomyces</taxon>
    </lineage>
</organism>
<dbReference type="Proteomes" id="UP000077315">
    <property type="component" value="Unassembled WGS sequence"/>
</dbReference>
<sequence length="378" mass="44745">MVNKKQNYSKQRLQEELSRLGNEIEELRMEREESKKNVLHFVQEADMARQDLQHAREQIAILSSKLNNSDHSPDLPSQSIDESQEHKQSQGDKILQLETLLSRATASLVEHEKAAEIHSRDAQNVIELTDQVKQLTTQLKDCQDTLGRLNESQKLIQDEFDQAKDENRVLRQTLKVEHERGERLESHWKSSENALEQAEIRVEVLKKEIEGLRQQQTWSPKIVQSDTSKIEALEKLQKALQQKYQMNLEQYSVLEQRLENEVKSHAHWKNAYEEKLKLLTLHQAREDEHNEMLDQSKVREQHLRTINKTLRDEIRKISRNRREVVNVEYLRNVILTFLEKKQTRSPSSQPYYNAPMWTKRTFTALFETRQHHKQIILS</sequence>
<evidence type="ECO:0008006" key="5">
    <source>
        <dbReference type="Google" id="ProtNLM"/>
    </source>
</evidence>
<dbReference type="AlphaFoldDB" id="A0A162V2N9"/>
<keyword evidence="4" id="KW-1185">Reference proteome</keyword>
<evidence type="ECO:0000313" key="4">
    <source>
        <dbReference type="Proteomes" id="UP000077315"/>
    </source>
</evidence>
<accession>A0A162V2N9</accession>
<feature type="compositionally biased region" description="Polar residues" evidence="2">
    <location>
        <begin position="65"/>
        <end position="81"/>
    </location>
</feature>
<dbReference type="VEuPathDB" id="FungiDB:PHYBLDRAFT_58598"/>
<reference evidence="4" key="1">
    <citation type="submission" date="2015-06" db="EMBL/GenBank/DDBJ databases">
        <title>Expansion of signal transduction pathways in fungi by whole-genome duplication.</title>
        <authorList>
            <consortium name="DOE Joint Genome Institute"/>
            <person name="Corrochano L.M."/>
            <person name="Kuo A."/>
            <person name="Marcet-Houben M."/>
            <person name="Polaino S."/>
            <person name="Salamov A."/>
            <person name="Villalobos J.M."/>
            <person name="Alvarez M.I."/>
            <person name="Avalos J."/>
            <person name="Benito E.P."/>
            <person name="Benoit I."/>
            <person name="Burger G."/>
            <person name="Camino L.P."/>
            <person name="Canovas D."/>
            <person name="Cerda-Olmedo E."/>
            <person name="Cheng J.-F."/>
            <person name="Dominguez A."/>
            <person name="Elias M."/>
            <person name="Eslava A.P."/>
            <person name="Glaser F."/>
            <person name="Grimwood J."/>
            <person name="Gutierrez G."/>
            <person name="Heitman J."/>
            <person name="Henrissat B."/>
            <person name="Iturriaga E.A."/>
            <person name="Lang B.F."/>
            <person name="Lavin J.L."/>
            <person name="Lee S."/>
            <person name="Li W."/>
            <person name="Lindquist E."/>
            <person name="Lopez-Garcia S."/>
            <person name="Luque E.M."/>
            <person name="Marcos A.T."/>
            <person name="Martin J."/>
            <person name="McCluskey K."/>
            <person name="Medina H.R."/>
            <person name="Miralles-Duran A."/>
            <person name="Miyazaki A."/>
            <person name="Munoz-Torres E."/>
            <person name="Oguiza J.A."/>
            <person name="Ohm R."/>
            <person name="Olmedo M."/>
            <person name="Orejas M."/>
            <person name="Ortiz-Castellanos L."/>
            <person name="Pisabarro A.G."/>
            <person name="Rodriguez-Romero J."/>
            <person name="Ruiz-Herrera J."/>
            <person name="Ruiz-Vazquez R."/>
            <person name="Sanz C."/>
            <person name="Schackwitz W."/>
            <person name="Schmutz J."/>
            <person name="Shahriari M."/>
            <person name="Shelest E."/>
            <person name="Silva-Franco F."/>
            <person name="Soanes D."/>
            <person name="Syed K."/>
            <person name="Tagua V.G."/>
            <person name="Talbot N.J."/>
            <person name="Thon M."/>
            <person name="De vries R.P."/>
            <person name="Wiebenga A."/>
            <person name="Yadav J.S."/>
            <person name="Braun E.L."/>
            <person name="Baker S."/>
            <person name="Garre V."/>
            <person name="Horwitz B."/>
            <person name="Torres-Martinez S."/>
            <person name="Idnurm A."/>
            <person name="Herrera-Estrella A."/>
            <person name="Gabaldon T."/>
            <person name="Grigoriev I.V."/>
        </authorList>
    </citation>
    <scope>NUCLEOTIDE SEQUENCE [LARGE SCALE GENOMIC DNA]</scope>
    <source>
        <strain evidence="4">NRRL 1555(-)</strain>
    </source>
</reference>
<name>A0A162V2N9_PHYB8</name>
<dbReference type="STRING" id="763407.A0A162V2N9"/>
<proteinExistence type="predicted"/>
<dbReference type="OrthoDB" id="1926336at2759"/>
<feature type="region of interest" description="Disordered" evidence="2">
    <location>
        <begin position="65"/>
        <end position="92"/>
    </location>
</feature>
<dbReference type="GeneID" id="29001265"/>
<evidence type="ECO:0000313" key="3">
    <source>
        <dbReference type="EMBL" id="OAD79552.1"/>
    </source>
</evidence>
<gene>
    <name evidence="3" type="ORF">PHYBLDRAFT_58598</name>
</gene>
<keyword evidence="1" id="KW-0175">Coiled coil</keyword>
<dbReference type="RefSeq" id="XP_018297592.1">
    <property type="nucleotide sequence ID" value="XM_018440359.1"/>
</dbReference>
<dbReference type="InParanoid" id="A0A162V2N9"/>